<evidence type="ECO:0000259" key="7">
    <source>
        <dbReference type="Pfam" id="PF11794"/>
    </source>
</evidence>
<evidence type="ECO:0000256" key="4">
    <source>
        <dbReference type="PIRSR" id="PIRSR000331-1"/>
    </source>
</evidence>
<dbReference type="InterPro" id="IPR009100">
    <property type="entry name" value="AcylCoA_DH/oxidase_NM_dom_sf"/>
</dbReference>
<name>A0A7Y9ICR0_9ACTN</name>
<proteinExistence type="predicted"/>
<feature type="binding site" evidence="5">
    <location>
        <begin position="150"/>
        <end position="152"/>
    </location>
    <ligand>
        <name>FAD</name>
        <dbReference type="ChEBI" id="CHEBI:57692"/>
    </ligand>
</feature>
<dbReference type="SUPFAM" id="SSF56645">
    <property type="entry name" value="Acyl-CoA dehydrogenase NM domain-like"/>
    <property type="match status" value="1"/>
</dbReference>
<dbReference type="InterPro" id="IPR004925">
    <property type="entry name" value="HpaB/PvcC/4-BUDH"/>
</dbReference>
<evidence type="ECO:0000256" key="2">
    <source>
        <dbReference type="ARBA" id="ARBA00022827"/>
    </source>
</evidence>
<dbReference type="SUPFAM" id="SSF47203">
    <property type="entry name" value="Acyl-CoA dehydrogenase C-terminal domain-like"/>
    <property type="match status" value="1"/>
</dbReference>
<comment type="caution">
    <text evidence="8">The sequence shown here is derived from an EMBL/GenBank/DDBJ whole genome shotgun (WGS) entry which is preliminary data.</text>
</comment>
<feature type="binding site" evidence="4">
    <location>
        <position position="150"/>
    </location>
    <ligand>
        <name>substrate</name>
    </ligand>
</feature>
<dbReference type="PIRSF" id="PIRSF000331">
    <property type="entry name" value="HpaA_HpaB"/>
    <property type="match status" value="1"/>
</dbReference>
<dbReference type="GO" id="GO:0050660">
    <property type="term" value="F:flavin adenine dinucleotide binding"/>
    <property type="evidence" value="ECO:0007669"/>
    <property type="project" value="InterPro"/>
</dbReference>
<evidence type="ECO:0000256" key="1">
    <source>
        <dbReference type="ARBA" id="ARBA00022630"/>
    </source>
</evidence>
<evidence type="ECO:0000256" key="5">
    <source>
        <dbReference type="PIRSR" id="PIRSR000331-2"/>
    </source>
</evidence>
<feature type="binding site" evidence="5">
    <location>
        <begin position="156"/>
        <end position="159"/>
    </location>
    <ligand>
        <name>FAD</name>
        <dbReference type="ChEBI" id="CHEBI:57692"/>
    </ligand>
</feature>
<keyword evidence="9" id="KW-1185">Reference proteome</keyword>
<dbReference type="Proteomes" id="UP000569914">
    <property type="component" value="Unassembled WGS sequence"/>
</dbReference>
<gene>
    <name evidence="8" type="ORF">BKA15_005749</name>
</gene>
<feature type="binding site" evidence="5">
    <location>
        <position position="193"/>
    </location>
    <ligand>
        <name>FAD</name>
        <dbReference type="ChEBI" id="CHEBI:57692"/>
    </ligand>
</feature>
<dbReference type="RefSeq" id="WP_179756714.1">
    <property type="nucleotide sequence ID" value="NZ_JACCBU010000001.1"/>
</dbReference>
<feature type="binding site" evidence="4">
    <location>
        <begin position="104"/>
        <end position="108"/>
    </location>
    <ligand>
        <name>substrate</name>
    </ligand>
</feature>
<feature type="domain" description="HpaB/PvcC/4-BUDH C-terminal" evidence="6">
    <location>
        <begin position="282"/>
        <end position="480"/>
    </location>
</feature>
<dbReference type="Gene3D" id="2.40.110.10">
    <property type="entry name" value="Butyryl-CoA Dehydrogenase, subunit A, domain 2"/>
    <property type="match status" value="1"/>
</dbReference>
<dbReference type="InterPro" id="IPR024674">
    <property type="entry name" value="HpaB/PvcC/4-BUDH_N"/>
</dbReference>
<dbReference type="GO" id="GO:0052881">
    <property type="term" value="F:4-hydroxyphenylacetate 3-monooxygenase activity"/>
    <property type="evidence" value="ECO:0007669"/>
    <property type="project" value="UniProtKB-EC"/>
</dbReference>
<keyword evidence="8" id="KW-0503">Monooxygenase</keyword>
<dbReference type="NCBIfam" id="TIGR02309">
    <property type="entry name" value="HpaB-1"/>
    <property type="match status" value="1"/>
</dbReference>
<reference evidence="8 9" key="1">
    <citation type="submission" date="2020-07" db="EMBL/GenBank/DDBJ databases">
        <title>Sequencing the genomes of 1000 actinobacteria strains.</title>
        <authorList>
            <person name="Klenk H.-P."/>
        </authorList>
    </citation>
    <scope>NUCLEOTIDE SEQUENCE [LARGE SCALE GENOMIC DNA]</scope>
    <source>
        <strain evidence="8 9">DSM 22083</strain>
    </source>
</reference>
<dbReference type="Gene3D" id="1.10.3140.10">
    <property type="entry name" value="4-hydroxybutyryl-coa dehydratase, domain 1"/>
    <property type="match status" value="1"/>
</dbReference>
<organism evidence="8 9">
    <name type="scientific">Microlunatus parietis</name>
    <dbReference type="NCBI Taxonomy" id="682979"/>
    <lineage>
        <taxon>Bacteria</taxon>
        <taxon>Bacillati</taxon>
        <taxon>Actinomycetota</taxon>
        <taxon>Actinomycetes</taxon>
        <taxon>Propionibacteriales</taxon>
        <taxon>Propionibacteriaceae</taxon>
        <taxon>Microlunatus</taxon>
    </lineage>
</organism>
<dbReference type="PANTHER" id="PTHR36117:SF3">
    <property type="entry name" value="4-HYDROXYPHENYLACETATE 3-MONOOXYGENASE-RELATED"/>
    <property type="match status" value="1"/>
</dbReference>
<keyword evidence="3 8" id="KW-0560">Oxidoreductase</keyword>
<dbReference type="GO" id="GO:0016627">
    <property type="term" value="F:oxidoreductase activity, acting on the CH-CH group of donors"/>
    <property type="evidence" value="ECO:0007669"/>
    <property type="project" value="InterPro"/>
</dbReference>
<feature type="binding site" evidence="5">
    <location>
        <begin position="455"/>
        <end position="458"/>
    </location>
    <ligand>
        <name>FAD</name>
        <dbReference type="ChEBI" id="CHEBI:57692"/>
    </ligand>
</feature>
<protein>
    <submittedName>
        <fullName evidence="8">4-hydroxyphenylacetate 3-monooxygenase</fullName>
        <ecNumber evidence="8">1.14.14.9</ecNumber>
    </submittedName>
</protein>
<feature type="binding site" evidence="4">
    <location>
        <begin position="206"/>
        <end position="207"/>
    </location>
    <ligand>
        <name>substrate</name>
    </ligand>
</feature>
<evidence type="ECO:0000313" key="8">
    <source>
        <dbReference type="EMBL" id="NYE74420.1"/>
    </source>
</evidence>
<keyword evidence="2 5" id="KW-0274">FAD</keyword>
<dbReference type="InterPro" id="IPR036250">
    <property type="entry name" value="AcylCo_DH-like_C"/>
</dbReference>
<accession>A0A7Y9ICR0</accession>
<evidence type="ECO:0000259" key="6">
    <source>
        <dbReference type="Pfam" id="PF03241"/>
    </source>
</evidence>
<dbReference type="Pfam" id="PF11794">
    <property type="entry name" value="HpaB_N"/>
    <property type="match status" value="1"/>
</dbReference>
<dbReference type="InterPro" id="IPR046373">
    <property type="entry name" value="Acyl-CoA_Oxase/DH_mid-dom_sf"/>
</dbReference>
<evidence type="ECO:0000256" key="3">
    <source>
        <dbReference type="ARBA" id="ARBA00023002"/>
    </source>
</evidence>
<dbReference type="PANTHER" id="PTHR36117">
    <property type="entry name" value="4-HYDROXYPHENYLACETATE 3-MONOOXYGENASE-RELATED"/>
    <property type="match status" value="1"/>
</dbReference>
<feature type="domain" description="HpaB/PvcC/4-BUDH N-terminal" evidence="7">
    <location>
        <begin position="5"/>
        <end position="275"/>
    </location>
</feature>
<dbReference type="Pfam" id="PF03241">
    <property type="entry name" value="HpaB"/>
    <property type="match status" value="1"/>
</dbReference>
<dbReference type="AlphaFoldDB" id="A0A7Y9ICR0"/>
<dbReference type="EMBL" id="JACCBU010000001">
    <property type="protein sequence ID" value="NYE74420.1"/>
    <property type="molecule type" value="Genomic_DNA"/>
</dbReference>
<dbReference type="GO" id="GO:0010124">
    <property type="term" value="P:phenylacetate catabolic process"/>
    <property type="evidence" value="ECO:0007669"/>
    <property type="project" value="InterPro"/>
</dbReference>
<dbReference type="InterPro" id="IPR024719">
    <property type="entry name" value="HpaB/PvcC/4-BUDH_C"/>
</dbReference>
<evidence type="ECO:0000313" key="9">
    <source>
        <dbReference type="Proteomes" id="UP000569914"/>
    </source>
</evidence>
<dbReference type="Gene3D" id="1.20.140.10">
    <property type="entry name" value="Butyryl-CoA Dehydrogenase, subunit A, domain 3"/>
    <property type="match status" value="1"/>
</dbReference>
<keyword evidence="1" id="KW-0285">Flavoprotein</keyword>
<sequence length="484" mass="53591">MAIRTGQQFLDKINSMRPHLTIDGKQVSENVAEHPAFAGVARSYAKLYDLQHDPEHAAALTYPSPSSGEPVSASFLIPRTQEDLVHRREAARVWADYSHGFLGRTADYLNAALTALAAAADWFDQADPRYGERIRAYYEYVRENDLLTTHTLIPPQSNRAVSGSEQMGGKVAAQVIEERPDGIVVRGARMLATVAPIADEILVFPSTLLRGTDRDIPYSFAFAIPNDTPGLRYLCRTSLHHGGSTFDEPLASRFEEMDAMVIFDDVFVPAERVFMLGNPQLCNAFYTETGATALMTQQVVTRTIAKSEFFLGLASEIASSIAIDGYQHIQEDLAELIIDVEIGKALLRAAEADAAPNRWGMMTPKWSSLNAARNWFPRASQRFPAIIRKFCASGLLAAPSEADLSSGARDDIDQYLQAKLLPAESRAQLYRLAFDASMSGFASRQAQYEYYFFGDPVRMAGALVNSYDREPARARVRELLARTD</sequence>
<dbReference type="InterPro" id="IPR012687">
    <property type="entry name" value="HpaB_Deino-type"/>
</dbReference>
<dbReference type="EC" id="1.14.14.9" evidence="8"/>